<dbReference type="Pfam" id="PF22692">
    <property type="entry name" value="LlgE_F_G_D1"/>
    <property type="match status" value="1"/>
</dbReference>
<keyword evidence="10" id="KW-0966">Cell projection</keyword>
<proteinExistence type="inferred from homology"/>
<dbReference type="AlphaFoldDB" id="A0A0A7PNL8"/>
<comment type="similarity">
    <text evidence="2 6">Belongs to the flagella basal body rod proteins family.</text>
</comment>
<feature type="domain" description="Flagellar hook protein FlgE/F/G-like D1" evidence="9">
    <location>
        <begin position="81"/>
        <end position="144"/>
    </location>
</feature>
<comment type="subunit">
    <text evidence="4 6">The basal body constitutes a major portion of the flagellar organelle and consists of five rings (E,L,P,S, and M) mounted on a central rod. The rod consists of about 26 subunits of FlgG in the distal portion, and FlgB, FlgC and FlgF are thought to build up the proximal portion of the rod with about 6 subunits each.</text>
</comment>
<dbReference type="GO" id="GO:0071978">
    <property type="term" value="P:bacterial-type flagellum-dependent swarming motility"/>
    <property type="evidence" value="ECO:0007669"/>
    <property type="project" value="TreeGrafter"/>
</dbReference>
<dbReference type="SUPFAM" id="SSF117143">
    <property type="entry name" value="Flagellar hook protein flgE"/>
    <property type="match status" value="1"/>
</dbReference>
<keyword evidence="10" id="KW-0969">Cilium</keyword>
<evidence type="ECO:0000256" key="6">
    <source>
        <dbReference type="RuleBase" id="RU362116"/>
    </source>
</evidence>
<dbReference type="InterPro" id="IPR053967">
    <property type="entry name" value="LlgE_F_G-like_D1"/>
</dbReference>
<dbReference type="HOGENOM" id="CLU_013687_1_0_5"/>
<dbReference type="InterPro" id="IPR001444">
    <property type="entry name" value="Flag_bb_rod_N"/>
</dbReference>
<dbReference type="NCBIfam" id="TIGR03506">
    <property type="entry name" value="FlgEFG_subfam"/>
    <property type="match status" value="1"/>
</dbReference>
<evidence type="ECO:0000256" key="1">
    <source>
        <dbReference type="ARBA" id="ARBA00004117"/>
    </source>
</evidence>
<evidence type="ECO:0000259" key="8">
    <source>
        <dbReference type="Pfam" id="PF06429"/>
    </source>
</evidence>
<dbReference type="PANTHER" id="PTHR30435:SF18">
    <property type="entry name" value="FLAGELLAR BASAL-BODY ROD PROTEIN FLGF"/>
    <property type="match status" value="1"/>
</dbReference>
<name>A0A0A7PNL8_9SPHN</name>
<dbReference type="PANTHER" id="PTHR30435">
    <property type="entry name" value="FLAGELLAR PROTEIN"/>
    <property type="match status" value="1"/>
</dbReference>
<organism evidence="10 11">
    <name type="scientific">Sphingopyxis fribergensis</name>
    <dbReference type="NCBI Taxonomy" id="1515612"/>
    <lineage>
        <taxon>Bacteria</taxon>
        <taxon>Pseudomonadati</taxon>
        <taxon>Pseudomonadota</taxon>
        <taxon>Alphaproteobacteria</taxon>
        <taxon>Sphingomonadales</taxon>
        <taxon>Sphingomonadaceae</taxon>
        <taxon>Sphingopyxis</taxon>
    </lineage>
</organism>
<keyword evidence="3 6" id="KW-0975">Bacterial flagellum</keyword>
<reference evidence="10 11" key="1">
    <citation type="journal article" date="2015" name="Int. J. Syst. Evol. Microbiol.">
        <title>Description of Sphingopyxis fribergensis sp. nov. - a soil bacterium with the ability to degrade styrene and phenylacetic acid.</title>
        <authorList>
            <person name="Oelschlagel M."/>
            <person name="Ruckert C."/>
            <person name="Kalinowski J."/>
            <person name="Schmidt G."/>
            <person name="Schlomann M."/>
            <person name="Tischler D."/>
        </authorList>
    </citation>
    <scope>NUCLEOTIDE SEQUENCE [LARGE SCALE GENOMIC DNA]</scope>
    <source>
        <strain evidence="10 11">Kp5.2</strain>
    </source>
</reference>
<keyword evidence="11" id="KW-1185">Reference proteome</keyword>
<dbReference type="InterPro" id="IPR037925">
    <property type="entry name" value="FlgE/F/G-like"/>
</dbReference>
<evidence type="ECO:0000256" key="2">
    <source>
        <dbReference type="ARBA" id="ARBA00009677"/>
    </source>
</evidence>
<keyword evidence="10" id="KW-0282">Flagellum</keyword>
<evidence type="ECO:0000313" key="10">
    <source>
        <dbReference type="EMBL" id="AJA10808.1"/>
    </source>
</evidence>
<dbReference type="EMBL" id="CP009122">
    <property type="protein sequence ID" value="AJA10808.1"/>
    <property type="molecule type" value="Genomic_DNA"/>
</dbReference>
<evidence type="ECO:0000256" key="5">
    <source>
        <dbReference type="ARBA" id="ARBA00040228"/>
    </source>
</evidence>
<dbReference type="STRING" id="1515612.SKP52_19700"/>
<feature type="domain" description="Flagellar basal-body/hook protein C-terminal" evidence="8">
    <location>
        <begin position="200"/>
        <end position="242"/>
    </location>
</feature>
<protein>
    <recommendedName>
        <fullName evidence="5 6">Flagellar basal-body rod protein FlgF</fullName>
    </recommendedName>
</protein>
<dbReference type="InterPro" id="IPR010930">
    <property type="entry name" value="Flg_bb/hook_C_dom"/>
</dbReference>
<dbReference type="Pfam" id="PF00460">
    <property type="entry name" value="Flg_bb_rod"/>
    <property type="match status" value="1"/>
</dbReference>
<dbReference type="Proteomes" id="UP000030907">
    <property type="component" value="Chromosome"/>
</dbReference>
<comment type="subcellular location">
    <subcellularLocation>
        <location evidence="1 6">Bacterial flagellum basal body</location>
    </subcellularLocation>
</comment>
<dbReference type="GO" id="GO:0030694">
    <property type="term" value="C:bacterial-type flagellum basal body, rod"/>
    <property type="evidence" value="ECO:0007669"/>
    <property type="project" value="UniProtKB-UniRule"/>
</dbReference>
<dbReference type="KEGG" id="sphk:SKP52_19700"/>
<dbReference type="NCBIfam" id="NF009280">
    <property type="entry name" value="PRK12640.1"/>
    <property type="match status" value="1"/>
</dbReference>
<dbReference type="Pfam" id="PF06429">
    <property type="entry name" value="Flg_bbr_C"/>
    <property type="match status" value="1"/>
</dbReference>
<evidence type="ECO:0000259" key="7">
    <source>
        <dbReference type="Pfam" id="PF00460"/>
    </source>
</evidence>
<dbReference type="OrthoDB" id="9804559at2"/>
<accession>A0A0A7PNL8</accession>
<dbReference type="InterPro" id="IPR020013">
    <property type="entry name" value="Flagellar_FlgE/F/G"/>
</dbReference>
<dbReference type="RefSeq" id="WP_039577742.1">
    <property type="nucleotide sequence ID" value="NZ_CP009122.1"/>
</dbReference>
<evidence type="ECO:0000256" key="3">
    <source>
        <dbReference type="ARBA" id="ARBA00023143"/>
    </source>
</evidence>
<evidence type="ECO:0000256" key="4">
    <source>
        <dbReference type="ARBA" id="ARBA00038560"/>
    </source>
</evidence>
<evidence type="ECO:0000259" key="9">
    <source>
        <dbReference type="Pfam" id="PF22692"/>
    </source>
</evidence>
<sequence>MDRLIYTSLTAMRGSMSRQTAIANNLANAETPGFRADMANAQTLWLDGSGLDARAMSSEEVLGADMRAGTITSTGRDLDIAMQGDALLVVQAKNGEEAYTKRGDLQISPSGLLTTGDGHPVQGGQGPVTIPPADAITIDQEGRVWIVPQGGDPENPQEVDRLRLATPTGSDIAKGLDGLFRVKGGGILPDDPEARLLTRSIEGSNVSATSALVEMIEASRSWDTQLKMIGDVRDMDSATASLMQLPR</sequence>
<evidence type="ECO:0000313" key="11">
    <source>
        <dbReference type="Proteomes" id="UP000030907"/>
    </source>
</evidence>
<gene>
    <name evidence="10" type="ORF">SKP52_19700</name>
</gene>
<feature type="domain" description="Flagellar basal body rod protein N-terminal" evidence="7">
    <location>
        <begin position="5"/>
        <end position="35"/>
    </location>
</feature>